<dbReference type="AlphaFoldDB" id="A0A9P6IBU4"/>
<evidence type="ECO:0008006" key="10">
    <source>
        <dbReference type="Google" id="ProtNLM"/>
    </source>
</evidence>
<name>A0A9P6IBU4_9PEZI</name>
<dbReference type="PANTHER" id="PTHR47178:SF6">
    <property type="entry name" value="FAD-BINDING DOMAIN-CONTAINING PROTEIN"/>
    <property type="match status" value="1"/>
</dbReference>
<dbReference type="InterPro" id="IPR006680">
    <property type="entry name" value="Amidohydro-rel"/>
</dbReference>
<evidence type="ECO:0000256" key="5">
    <source>
        <dbReference type="ARBA" id="ARBA00023033"/>
    </source>
</evidence>
<gene>
    <name evidence="8" type="ORF">CkaCkLH20_03030</name>
</gene>
<dbReference type="GO" id="GO:0016810">
    <property type="term" value="F:hydrolase activity, acting on carbon-nitrogen (but not peptide) bonds"/>
    <property type="evidence" value="ECO:0007669"/>
    <property type="project" value="InterPro"/>
</dbReference>
<dbReference type="Gene3D" id="3.50.50.60">
    <property type="entry name" value="FAD/NAD(P)-binding domain"/>
    <property type="match status" value="1"/>
</dbReference>
<dbReference type="SUPFAM" id="SSF51556">
    <property type="entry name" value="Metallo-dependent hydrolases"/>
    <property type="match status" value="1"/>
</dbReference>
<dbReference type="Gene3D" id="3.30.110.90">
    <property type="entry name" value="Amidohydrolase"/>
    <property type="match status" value="1"/>
</dbReference>
<dbReference type="InterPro" id="IPR036188">
    <property type="entry name" value="FAD/NAD-bd_sf"/>
</dbReference>
<dbReference type="SUPFAM" id="SSF51338">
    <property type="entry name" value="Composite domain of metallo-dependent hydrolases"/>
    <property type="match status" value="1"/>
</dbReference>
<dbReference type="EMBL" id="JAATWM020000007">
    <property type="protein sequence ID" value="KAF9879487.1"/>
    <property type="molecule type" value="Genomic_DNA"/>
</dbReference>
<dbReference type="OrthoDB" id="47494at2759"/>
<keyword evidence="2" id="KW-0285">Flavoprotein</keyword>
<feature type="domain" description="Amidohydrolase-related" evidence="7">
    <location>
        <begin position="59"/>
        <end position="357"/>
    </location>
</feature>
<reference evidence="8" key="2">
    <citation type="submission" date="2020-11" db="EMBL/GenBank/DDBJ databases">
        <title>Whole genome sequencing of Colletotrichum sp.</title>
        <authorList>
            <person name="Li H."/>
        </authorList>
    </citation>
    <scope>NUCLEOTIDE SEQUENCE</scope>
    <source>
        <strain evidence="8">CkLH20</strain>
    </source>
</reference>
<accession>A0A9P6IBU4</accession>
<reference evidence="8" key="1">
    <citation type="submission" date="2020-03" db="EMBL/GenBank/DDBJ databases">
        <authorList>
            <person name="He L."/>
        </authorList>
    </citation>
    <scope>NUCLEOTIDE SEQUENCE</scope>
    <source>
        <strain evidence="8">CkLH20</strain>
    </source>
</reference>
<dbReference type="Gene3D" id="2.30.40.10">
    <property type="entry name" value="Urease, subunit C, domain 1"/>
    <property type="match status" value="1"/>
</dbReference>
<keyword evidence="9" id="KW-1185">Reference proteome</keyword>
<evidence type="ECO:0000259" key="6">
    <source>
        <dbReference type="Pfam" id="PF01494"/>
    </source>
</evidence>
<evidence type="ECO:0000259" key="7">
    <source>
        <dbReference type="Pfam" id="PF01979"/>
    </source>
</evidence>
<dbReference type="InterPro" id="IPR002938">
    <property type="entry name" value="FAD-bd"/>
</dbReference>
<dbReference type="InterPro" id="IPR011059">
    <property type="entry name" value="Metal-dep_hydrolase_composite"/>
</dbReference>
<keyword evidence="3" id="KW-0274">FAD</keyword>
<dbReference type="PANTHER" id="PTHR47178">
    <property type="entry name" value="MONOOXYGENASE, FAD-BINDING"/>
    <property type="match status" value="1"/>
</dbReference>
<dbReference type="Gene3D" id="3.40.50.10910">
    <property type="entry name" value="Amidohydrolase"/>
    <property type="match status" value="1"/>
</dbReference>
<dbReference type="Gene3D" id="1.20.58.520">
    <property type="entry name" value="Amidohydrolase"/>
    <property type="match status" value="1"/>
</dbReference>
<keyword evidence="4" id="KW-0560">Oxidoreductase</keyword>
<evidence type="ECO:0000313" key="9">
    <source>
        <dbReference type="Proteomes" id="UP000781932"/>
    </source>
</evidence>
<evidence type="ECO:0000256" key="2">
    <source>
        <dbReference type="ARBA" id="ARBA00022630"/>
    </source>
</evidence>
<dbReference type="GeneID" id="62158823"/>
<proteinExistence type="predicted"/>
<dbReference type="Pfam" id="PF13450">
    <property type="entry name" value="NAD_binding_8"/>
    <property type="match status" value="1"/>
</dbReference>
<dbReference type="RefSeq" id="XP_038748948.1">
    <property type="nucleotide sequence ID" value="XM_038885749.1"/>
</dbReference>
<dbReference type="GO" id="GO:0071949">
    <property type="term" value="F:FAD binding"/>
    <property type="evidence" value="ECO:0007669"/>
    <property type="project" value="InterPro"/>
</dbReference>
<evidence type="ECO:0000256" key="4">
    <source>
        <dbReference type="ARBA" id="ARBA00023002"/>
    </source>
</evidence>
<dbReference type="SUPFAM" id="SSF51905">
    <property type="entry name" value="FAD/NAD(P)-binding domain"/>
    <property type="match status" value="1"/>
</dbReference>
<organism evidence="8 9">
    <name type="scientific">Colletotrichum karsti</name>
    <dbReference type="NCBI Taxonomy" id="1095194"/>
    <lineage>
        <taxon>Eukaryota</taxon>
        <taxon>Fungi</taxon>
        <taxon>Dikarya</taxon>
        <taxon>Ascomycota</taxon>
        <taxon>Pezizomycotina</taxon>
        <taxon>Sordariomycetes</taxon>
        <taxon>Hypocreomycetidae</taxon>
        <taxon>Glomerellales</taxon>
        <taxon>Glomerellaceae</taxon>
        <taxon>Colletotrichum</taxon>
        <taxon>Colletotrichum boninense species complex</taxon>
    </lineage>
</organism>
<comment type="caution">
    <text evidence="8">The sequence shown here is derived from an EMBL/GenBank/DDBJ whole genome shotgun (WGS) entry which is preliminary data.</text>
</comment>
<dbReference type="PRINTS" id="PR00420">
    <property type="entry name" value="RNGMNOXGNASE"/>
</dbReference>
<keyword evidence="5" id="KW-0503">Monooxygenase</keyword>
<comment type="cofactor">
    <cofactor evidence="1">
        <name>FAD</name>
        <dbReference type="ChEBI" id="CHEBI:57692"/>
    </cofactor>
</comment>
<dbReference type="GO" id="GO:0004497">
    <property type="term" value="F:monooxygenase activity"/>
    <property type="evidence" value="ECO:0007669"/>
    <property type="project" value="UniProtKB-KW"/>
</dbReference>
<sequence>MGVPNSVLIKDVKIFTGTEIVDEGYVFVLDGKIAEVGKGKFNGDLSTGITVISRPGDSLIPGLIDAHVHALSGNVNSIEQSLRFGVTTVCDMHNDPRDNAELKKLASAPANKSKYADFKCAGLGAVIEGGWPIPVMKKEFADQPCGDHLVDKIVSTWPMLRKPEDAEPFVKQQIKENGAAYIKMFHELGDTLGMDLPRPPMDIQKAVVAAAHKHGVITTGHAFSYAGAMDLLRAGADGLSHMFLDEPPSDDYIQLLLDNGAHCNPTLGLCASQTDEGQEVQQSFLQDPFAQKMLIQKAPTKPLGLAAGQKPRASIANAYANTKALYKAGVPLIVGTDAAGKGFGLPYGLGMHMEMRALVKEFYSTATMASKQSPHVLIVGAGLSGLTLGQILRKNNISFSIFERDTRADARAQGWAIALHGPVLAELSASMPADLGPIEQTNHLSPLDHIPAQFVFYDASKPDWRAGVTDDDTGKIVRANRQRLRDWLLQFLPVQFNKRVTRIEERDAKVTAYFEDGSSETGDILVGAEGSRSLVRKHILQGQDVIKPLPVGSLVGEIQLSGEDLVHQLELGHSAYIVLDSSPENQRGSQASLFAALNKISPDKKTGYFYFILHWIDRAAAESTEERPFWTVTASREELMAFAKEKTKIYPDYLRVLVDKVPVESYRQPGIVLQSVELAADQLPAGRITLAGDSAHSMTPFRGEAGVCALTDGLRLGRAIASIRDAGGADADVIKYITEYRDDMLARGAKAISVSNPVLEQHAKDANYEFWTCGKKISPLPKEKIVV</sequence>
<feature type="domain" description="FAD-binding" evidence="6">
    <location>
        <begin position="492"/>
        <end position="725"/>
    </location>
</feature>
<evidence type="ECO:0000256" key="3">
    <source>
        <dbReference type="ARBA" id="ARBA00022827"/>
    </source>
</evidence>
<evidence type="ECO:0000313" key="8">
    <source>
        <dbReference type="EMBL" id="KAF9879487.1"/>
    </source>
</evidence>
<dbReference type="Pfam" id="PF01979">
    <property type="entry name" value="Amidohydro_1"/>
    <property type="match status" value="1"/>
</dbReference>
<dbReference type="InterPro" id="IPR032466">
    <property type="entry name" value="Metal_Hydrolase"/>
</dbReference>
<dbReference type="Proteomes" id="UP000781932">
    <property type="component" value="Unassembled WGS sequence"/>
</dbReference>
<dbReference type="Pfam" id="PF01494">
    <property type="entry name" value="FAD_binding_3"/>
    <property type="match status" value="1"/>
</dbReference>
<evidence type="ECO:0000256" key="1">
    <source>
        <dbReference type="ARBA" id="ARBA00001974"/>
    </source>
</evidence>
<protein>
    <recommendedName>
        <fullName evidence="10">Amidohydrolase-related domain-containing protein</fullName>
    </recommendedName>
</protein>